<evidence type="ECO:0000256" key="1">
    <source>
        <dbReference type="SAM" id="MobiDB-lite"/>
    </source>
</evidence>
<sequence length="80" mass="9088">MEVRVLADRPGHLSPFRPPTDLTHITKRQLSLARRFEDRQRRASSDGWTPAPGAAGEFRPSRRVHETYLGVFLGGKKMFA</sequence>
<comment type="caution">
    <text evidence="2">The sequence shown here is derived from an EMBL/GenBank/DDBJ whole genome shotgun (WGS) entry which is preliminary data.</text>
</comment>
<name>A0A7J6T0L8_PEROL</name>
<accession>A0A7J6T0L8</accession>
<feature type="region of interest" description="Disordered" evidence="1">
    <location>
        <begin position="1"/>
        <end position="21"/>
    </location>
</feature>
<protein>
    <submittedName>
        <fullName evidence="2">Uncharacterized protein</fullName>
    </submittedName>
</protein>
<organism evidence="2 3">
    <name type="scientific">Perkinsus olseni</name>
    <name type="common">Perkinsus atlanticus</name>
    <dbReference type="NCBI Taxonomy" id="32597"/>
    <lineage>
        <taxon>Eukaryota</taxon>
        <taxon>Sar</taxon>
        <taxon>Alveolata</taxon>
        <taxon>Perkinsozoa</taxon>
        <taxon>Perkinsea</taxon>
        <taxon>Perkinsida</taxon>
        <taxon>Perkinsidae</taxon>
        <taxon>Perkinsus</taxon>
    </lineage>
</organism>
<reference evidence="2 3" key="1">
    <citation type="submission" date="2020-04" db="EMBL/GenBank/DDBJ databases">
        <title>Perkinsus olseni comparative genomics.</title>
        <authorList>
            <person name="Bogema D.R."/>
        </authorList>
    </citation>
    <scope>NUCLEOTIDE SEQUENCE [LARGE SCALE GENOMIC DNA]</scope>
    <source>
        <strain evidence="2">ATCC PRA-205</strain>
    </source>
</reference>
<gene>
    <name evidence="2" type="ORF">FOZ62_015674</name>
</gene>
<proteinExistence type="predicted"/>
<dbReference type="Proteomes" id="UP000574390">
    <property type="component" value="Unassembled WGS sequence"/>
</dbReference>
<evidence type="ECO:0000313" key="3">
    <source>
        <dbReference type="Proteomes" id="UP000574390"/>
    </source>
</evidence>
<evidence type="ECO:0000313" key="2">
    <source>
        <dbReference type="EMBL" id="KAF4738292.1"/>
    </source>
</evidence>
<feature type="compositionally biased region" description="Basic and acidic residues" evidence="1">
    <location>
        <begin position="1"/>
        <end position="11"/>
    </location>
</feature>
<dbReference type="AlphaFoldDB" id="A0A7J6T0L8"/>
<dbReference type="EMBL" id="JABANM010011067">
    <property type="protein sequence ID" value="KAF4738292.1"/>
    <property type="molecule type" value="Genomic_DNA"/>
</dbReference>
<feature type="region of interest" description="Disordered" evidence="1">
    <location>
        <begin position="38"/>
        <end position="59"/>
    </location>
</feature>